<dbReference type="EMBL" id="CAIJDP010000078">
    <property type="protein sequence ID" value="CAD0006443.1"/>
    <property type="molecule type" value="Genomic_DNA"/>
</dbReference>
<evidence type="ECO:0000313" key="3">
    <source>
        <dbReference type="EMBL" id="CAD0006443.1"/>
    </source>
</evidence>
<keyword evidence="3" id="KW-0808">Transferase</keyword>
<protein>
    <submittedName>
        <fullName evidence="3">Sensor histidine kinase RcsC</fullName>
        <ecNumber evidence="3">2.7.13.3</ecNumber>
    </submittedName>
</protein>
<dbReference type="Proteomes" id="UP000530060">
    <property type="component" value="Unassembled WGS sequence"/>
</dbReference>
<evidence type="ECO:0000259" key="2">
    <source>
        <dbReference type="PROSITE" id="PS50110"/>
    </source>
</evidence>
<comment type="caution">
    <text evidence="3">The sequence shown here is derived from an EMBL/GenBank/DDBJ whole genome shotgun (WGS) entry which is preliminary data.</text>
</comment>
<sequence length="183" mass="20967">MVPKVPAKVRAFSNNYSNDKLQTANKMPKHHYLSYINIIFTCMRTNGEIIIIEDDQDDRALLGDIFESLGYPNKITFIEDPMDAVPYLSDPAVKPFIILSDINMPKINGFELREEILSNSEISEKCVPYIFLSTSRSPENVLRAYACHAQGYFKKEDDFAVFTTVIQNIVEYWRISLTPTNSL</sequence>
<dbReference type="PANTHER" id="PTHR44520">
    <property type="entry name" value="RESPONSE REGULATOR RCP1-RELATED"/>
    <property type="match status" value="1"/>
</dbReference>
<dbReference type="SMART" id="SM00448">
    <property type="entry name" value="REC"/>
    <property type="match status" value="1"/>
</dbReference>
<organism evidence="3 4">
    <name type="scientific">Flavobacterium salmonis</name>
    <dbReference type="NCBI Taxonomy" id="2654844"/>
    <lineage>
        <taxon>Bacteria</taxon>
        <taxon>Pseudomonadati</taxon>
        <taxon>Bacteroidota</taxon>
        <taxon>Flavobacteriia</taxon>
        <taxon>Flavobacteriales</taxon>
        <taxon>Flavobacteriaceae</taxon>
        <taxon>Flavobacterium</taxon>
    </lineage>
</organism>
<dbReference type="EC" id="2.7.13.3" evidence="3"/>
<feature type="modified residue" description="4-aspartylphosphate" evidence="1">
    <location>
        <position position="101"/>
    </location>
</feature>
<dbReference type="GO" id="GO:0004673">
    <property type="term" value="F:protein histidine kinase activity"/>
    <property type="evidence" value="ECO:0007669"/>
    <property type="project" value="UniProtKB-EC"/>
</dbReference>
<dbReference type="RefSeq" id="WP_180909657.1">
    <property type="nucleotide sequence ID" value="NZ_CAIJDP010000078.1"/>
</dbReference>
<dbReference type="GO" id="GO:0000160">
    <property type="term" value="P:phosphorelay signal transduction system"/>
    <property type="evidence" value="ECO:0007669"/>
    <property type="project" value="InterPro"/>
</dbReference>
<dbReference type="InterPro" id="IPR011006">
    <property type="entry name" value="CheY-like_superfamily"/>
</dbReference>
<gene>
    <name evidence="3" type="primary">rcsC_3</name>
    <name evidence="3" type="ORF">FLAT13_03336</name>
</gene>
<accession>A0A6V6Z3W2</accession>
<dbReference type="SUPFAM" id="SSF52172">
    <property type="entry name" value="CheY-like"/>
    <property type="match status" value="1"/>
</dbReference>
<reference evidence="3 4" key="1">
    <citation type="submission" date="2020-06" db="EMBL/GenBank/DDBJ databases">
        <authorList>
            <person name="Criscuolo A."/>
        </authorList>
    </citation>
    <scope>NUCLEOTIDE SEQUENCE [LARGE SCALE GENOMIC DNA]</scope>
    <source>
        <strain evidence="4">CIP 111411</strain>
    </source>
</reference>
<feature type="domain" description="Response regulatory" evidence="2">
    <location>
        <begin position="48"/>
        <end position="170"/>
    </location>
</feature>
<dbReference type="InterPro" id="IPR001789">
    <property type="entry name" value="Sig_transdc_resp-reg_receiver"/>
</dbReference>
<evidence type="ECO:0000313" key="4">
    <source>
        <dbReference type="Proteomes" id="UP000530060"/>
    </source>
</evidence>
<keyword evidence="3" id="KW-0418">Kinase</keyword>
<dbReference type="InterPro" id="IPR052893">
    <property type="entry name" value="TCS_response_regulator"/>
</dbReference>
<dbReference type="PANTHER" id="PTHR44520:SF2">
    <property type="entry name" value="RESPONSE REGULATOR RCP1"/>
    <property type="match status" value="1"/>
</dbReference>
<keyword evidence="4" id="KW-1185">Reference proteome</keyword>
<dbReference type="Gene3D" id="3.40.50.2300">
    <property type="match status" value="1"/>
</dbReference>
<keyword evidence="1" id="KW-0597">Phosphoprotein</keyword>
<proteinExistence type="predicted"/>
<dbReference type="Pfam" id="PF00072">
    <property type="entry name" value="Response_reg"/>
    <property type="match status" value="1"/>
</dbReference>
<name>A0A6V6Z3W2_9FLAO</name>
<evidence type="ECO:0000256" key="1">
    <source>
        <dbReference type="PROSITE-ProRule" id="PRU00169"/>
    </source>
</evidence>
<dbReference type="PROSITE" id="PS50110">
    <property type="entry name" value="RESPONSE_REGULATORY"/>
    <property type="match status" value="1"/>
</dbReference>
<dbReference type="AlphaFoldDB" id="A0A6V6Z3W2"/>